<name>A0A0F9KPF6_9ZZZZ</name>
<evidence type="ECO:0000313" key="1">
    <source>
        <dbReference type="EMBL" id="KKM76666.1"/>
    </source>
</evidence>
<sequence>MLYDGWLPLLRNVETMKRLNHGEIPPDLEIDEPYDMWLTAADDELVCGIINQGIDAHLEAVCADDHGLESKDGGNKHHISITDSKSMRCFLRRLMENGSENATDLASCIMETLGIEWI</sequence>
<reference evidence="1" key="1">
    <citation type="journal article" date="2015" name="Nature">
        <title>Complex archaea that bridge the gap between prokaryotes and eukaryotes.</title>
        <authorList>
            <person name="Spang A."/>
            <person name="Saw J.H."/>
            <person name="Jorgensen S.L."/>
            <person name="Zaremba-Niedzwiedzka K."/>
            <person name="Martijn J."/>
            <person name="Lind A.E."/>
            <person name="van Eijk R."/>
            <person name="Schleper C."/>
            <person name="Guy L."/>
            <person name="Ettema T.J."/>
        </authorList>
    </citation>
    <scope>NUCLEOTIDE SEQUENCE</scope>
</reference>
<dbReference type="AlphaFoldDB" id="A0A0F9KPF6"/>
<dbReference type="EMBL" id="LAZR01008769">
    <property type="protein sequence ID" value="KKM76666.1"/>
    <property type="molecule type" value="Genomic_DNA"/>
</dbReference>
<comment type="caution">
    <text evidence="1">The sequence shown here is derived from an EMBL/GenBank/DDBJ whole genome shotgun (WGS) entry which is preliminary data.</text>
</comment>
<proteinExistence type="predicted"/>
<protein>
    <submittedName>
        <fullName evidence="1">Uncharacterized protein</fullName>
    </submittedName>
</protein>
<gene>
    <name evidence="1" type="ORF">LCGC14_1377900</name>
</gene>
<organism evidence="1">
    <name type="scientific">marine sediment metagenome</name>
    <dbReference type="NCBI Taxonomy" id="412755"/>
    <lineage>
        <taxon>unclassified sequences</taxon>
        <taxon>metagenomes</taxon>
        <taxon>ecological metagenomes</taxon>
    </lineage>
</organism>
<accession>A0A0F9KPF6</accession>